<feature type="region of interest" description="Disordered" evidence="1">
    <location>
        <begin position="1"/>
        <end position="56"/>
    </location>
</feature>
<dbReference type="Pfam" id="PF12836">
    <property type="entry name" value="HHH_3"/>
    <property type="match status" value="1"/>
</dbReference>
<dbReference type="RefSeq" id="WP_386442138.1">
    <property type="nucleotide sequence ID" value="NZ_JBHSFH010000003.1"/>
</dbReference>
<gene>
    <name evidence="3" type="ORF">ACFPA8_03685</name>
</gene>
<dbReference type="NCBIfam" id="TIGR00426">
    <property type="entry name" value="competence protein ComEA helix-hairpin-helix repeat region"/>
    <property type="match status" value="1"/>
</dbReference>
<dbReference type="Proteomes" id="UP001595997">
    <property type="component" value="Unassembled WGS sequence"/>
</dbReference>
<dbReference type="Gene3D" id="1.10.150.320">
    <property type="entry name" value="Photosystem II 12 kDa extrinsic protein"/>
    <property type="match status" value="1"/>
</dbReference>
<feature type="region of interest" description="Disordered" evidence="1">
    <location>
        <begin position="203"/>
        <end position="238"/>
    </location>
</feature>
<feature type="compositionally biased region" description="Low complexity" evidence="1">
    <location>
        <begin position="45"/>
        <end position="55"/>
    </location>
</feature>
<dbReference type="PANTHER" id="PTHR21180">
    <property type="entry name" value="ENDONUCLEASE/EXONUCLEASE/PHOSPHATASE FAMILY DOMAIN-CONTAINING PROTEIN 1"/>
    <property type="match status" value="1"/>
</dbReference>
<dbReference type="EMBL" id="JBHSFH010000003">
    <property type="protein sequence ID" value="MFC4493236.1"/>
    <property type="molecule type" value="Genomic_DNA"/>
</dbReference>
<protein>
    <submittedName>
        <fullName evidence="3">Helix-hairpin-helix domain-containing protein</fullName>
    </submittedName>
</protein>
<feature type="region of interest" description="Disordered" evidence="1">
    <location>
        <begin position="111"/>
        <end position="146"/>
    </location>
</feature>
<accession>A0ABV9A2P2</accession>
<dbReference type="InterPro" id="IPR051675">
    <property type="entry name" value="Endo/Exo/Phosphatase_dom_1"/>
</dbReference>
<dbReference type="Gene3D" id="3.10.560.10">
    <property type="entry name" value="Outer membrane lipoprotein wza domain like"/>
    <property type="match status" value="1"/>
</dbReference>
<name>A0ABV9A2P2_9ACTN</name>
<feature type="compositionally biased region" description="Low complexity" evidence="1">
    <location>
        <begin position="28"/>
        <end position="38"/>
    </location>
</feature>
<organism evidence="3 4">
    <name type="scientific">Streptomyces ovatisporus</name>
    <dbReference type="NCBI Taxonomy" id="1128682"/>
    <lineage>
        <taxon>Bacteria</taxon>
        <taxon>Bacillati</taxon>
        <taxon>Actinomycetota</taxon>
        <taxon>Actinomycetes</taxon>
        <taxon>Kitasatosporales</taxon>
        <taxon>Streptomycetaceae</taxon>
        <taxon>Streptomyces</taxon>
    </lineage>
</organism>
<feature type="compositionally biased region" description="Low complexity" evidence="1">
    <location>
        <begin position="113"/>
        <end position="123"/>
    </location>
</feature>
<proteinExistence type="predicted"/>
<feature type="domain" description="Soluble ligand binding" evidence="2">
    <location>
        <begin position="149"/>
        <end position="201"/>
    </location>
</feature>
<keyword evidence="4" id="KW-1185">Reference proteome</keyword>
<dbReference type="InterPro" id="IPR004509">
    <property type="entry name" value="Competence_ComEA_HhH"/>
</dbReference>
<dbReference type="PANTHER" id="PTHR21180:SF32">
    <property type="entry name" value="ENDONUCLEASE_EXONUCLEASE_PHOSPHATASE FAMILY DOMAIN-CONTAINING PROTEIN 1"/>
    <property type="match status" value="1"/>
</dbReference>
<dbReference type="Pfam" id="PF10531">
    <property type="entry name" value="SLBB"/>
    <property type="match status" value="1"/>
</dbReference>
<dbReference type="SUPFAM" id="SSF47781">
    <property type="entry name" value="RuvA domain 2-like"/>
    <property type="match status" value="1"/>
</dbReference>
<evidence type="ECO:0000259" key="2">
    <source>
        <dbReference type="Pfam" id="PF10531"/>
    </source>
</evidence>
<reference evidence="4" key="1">
    <citation type="journal article" date="2019" name="Int. J. Syst. Evol. Microbiol.">
        <title>The Global Catalogue of Microorganisms (GCM) 10K type strain sequencing project: providing services to taxonomists for standard genome sequencing and annotation.</title>
        <authorList>
            <consortium name="The Broad Institute Genomics Platform"/>
            <consortium name="The Broad Institute Genome Sequencing Center for Infectious Disease"/>
            <person name="Wu L."/>
            <person name="Ma J."/>
        </authorList>
    </citation>
    <scope>NUCLEOTIDE SEQUENCE [LARGE SCALE GENOMIC DNA]</scope>
    <source>
        <strain evidence="4">CGMCC 4.7357</strain>
    </source>
</reference>
<evidence type="ECO:0000313" key="3">
    <source>
        <dbReference type="EMBL" id="MFC4493236.1"/>
    </source>
</evidence>
<evidence type="ECO:0000313" key="4">
    <source>
        <dbReference type="Proteomes" id="UP001595997"/>
    </source>
</evidence>
<comment type="caution">
    <text evidence="3">The sequence shown here is derived from an EMBL/GenBank/DDBJ whole genome shotgun (WGS) entry which is preliminary data.</text>
</comment>
<sequence>MSRPDAVGFPARTPSARAHALGRGGTETAGPGTSPAAAGRGGAEESGAAGTGPASPRRDGLVLALRERLPLWVQLRCGTELRTLIVLGVVLVVAVGFGVRHFLAGRPGEVRAPEAQSAPASSAGGDENAAPNGQAKGAGGPDTSGRRLVVDVAGKVRKPGIYRLPNGARVADALESAGGVRPGTDVSGLNRARRLVDGEQIVAGGAGKPGKGAGAGAGAASAGGGAGAGGDAASGQPVSLNSATAEQLETLPGVGPVLAQHILEYREENGGFTSVDQLQDVNGIGERRFADIQPRVSP</sequence>
<dbReference type="InterPro" id="IPR019554">
    <property type="entry name" value="Soluble_ligand-bd"/>
</dbReference>
<feature type="compositionally biased region" description="Gly residues" evidence="1">
    <location>
        <begin position="204"/>
        <end position="232"/>
    </location>
</feature>
<evidence type="ECO:0000256" key="1">
    <source>
        <dbReference type="SAM" id="MobiDB-lite"/>
    </source>
</evidence>
<dbReference type="InterPro" id="IPR010994">
    <property type="entry name" value="RuvA_2-like"/>
</dbReference>